<evidence type="ECO:0000313" key="2">
    <source>
        <dbReference type="Proteomes" id="UP000322873"/>
    </source>
</evidence>
<sequence length="162" mass="17617">MKAMLPSPTLAGFNGAWDALAEAPAGWKPPPVFRIVFAADEAHEFGHGVAVVPWWSEGVFADEPARRKDDEIGDGGTDVVRGSREDDRICMGSRGRAKPRRRMDLKLAIGILFENAQPGLGNRERLLESLNQWVPVLGVGNAPNTIPKCIPGRVRVEGRLGI</sequence>
<dbReference type="AlphaFoldDB" id="A0A5M9JB50"/>
<comment type="caution">
    <text evidence="1">The sequence shown here is derived from an EMBL/GenBank/DDBJ whole genome shotgun (WGS) entry which is preliminary data.</text>
</comment>
<dbReference type="Proteomes" id="UP000322873">
    <property type="component" value="Unassembled WGS sequence"/>
</dbReference>
<accession>A0A5M9JB50</accession>
<organism evidence="1 2">
    <name type="scientific">Monilinia fructicola</name>
    <name type="common">Brown rot fungus</name>
    <name type="synonym">Ciboria fructicola</name>
    <dbReference type="NCBI Taxonomy" id="38448"/>
    <lineage>
        <taxon>Eukaryota</taxon>
        <taxon>Fungi</taxon>
        <taxon>Dikarya</taxon>
        <taxon>Ascomycota</taxon>
        <taxon>Pezizomycotina</taxon>
        <taxon>Leotiomycetes</taxon>
        <taxon>Helotiales</taxon>
        <taxon>Sclerotiniaceae</taxon>
        <taxon>Monilinia</taxon>
    </lineage>
</organism>
<protein>
    <submittedName>
        <fullName evidence="1">Uncharacterized protein</fullName>
    </submittedName>
</protein>
<keyword evidence="2" id="KW-1185">Reference proteome</keyword>
<reference evidence="1 2" key="1">
    <citation type="submission" date="2019-06" db="EMBL/GenBank/DDBJ databases">
        <title>Genome Sequence of the Brown Rot Fungal Pathogen Monilinia fructicola.</title>
        <authorList>
            <person name="De Miccolis Angelini R.M."/>
            <person name="Landi L."/>
            <person name="Abate D."/>
            <person name="Pollastro S."/>
            <person name="Romanazzi G."/>
            <person name="Faretra F."/>
        </authorList>
    </citation>
    <scope>NUCLEOTIDE SEQUENCE [LARGE SCALE GENOMIC DNA]</scope>
    <source>
        <strain evidence="1 2">Mfrc123</strain>
    </source>
</reference>
<evidence type="ECO:0000313" key="1">
    <source>
        <dbReference type="EMBL" id="KAA8566838.1"/>
    </source>
</evidence>
<proteinExistence type="predicted"/>
<name>A0A5M9JB50_MONFR</name>
<dbReference type="EMBL" id="VICG01000011">
    <property type="protein sequence ID" value="KAA8566838.1"/>
    <property type="molecule type" value="Genomic_DNA"/>
</dbReference>
<gene>
    <name evidence="1" type="ORF">EYC84_009937</name>
</gene>